<feature type="compositionally biased region" description="Basic and acidic residues" evidence="1">
    <location>
        <begin position="42"/>
        <end position="51"/>
    </location>
</feature>
<dbReference type="InterPro" id="IPR050281">
    <property type="entry name" value="Flavin_monoamine_oxidase"/>
</dbReference>
<feature type="region of interest" description="Disordered" evidence="1">
    <location>
        <begin position="31"/>
        <end position="99"/>
    </location>
</feature>
<proteinExistence type="predicted"/>
<dbReference type="Proteomes" id="UP000691718">
    <property type="component" value="Unassembled WGS sequence"/>
</dbReference>
<dbReference type="EMBL" id="CAJQZP010000103">
    <property type="protein sequence ID" value="CAG4938664.1"/>
    <property type="molecule type" value="Genomic_DNA"/>
</dbReference>
<reference evidence="3" key="1">
    <citation type="submission" date="2021-04" db="EMBL/GenBank/DDBJ databases">
        <authorList>
            <person name="Tunstrom K."/>
        </authorList>
    </citation>
    <scope>NUCLEOTIDE SEQUENCE</scope>
</reference>
<organism evidence="3 4">
    <name type="scientific">Parnassius apollo</name>
    <name type="common">Apollo butterfly</name>
    <name type="synonym">Papilio apollo</name>
    <dbReference type="NCBI Taxonomy" id="110799"/>
    <lineage>
        <taxon>Eukaryota</taxon>
        <taxon>Metazoa</taxon>
        <taxon>Ecdysozoa</taxon>
        <taxon>Arthropoda</taxon>
        <taxon>Hexapoda</taxon>
        <taxon>Insecta</taxon>
        <taxon>Pterygota</taxon>
        <taxon>Neoptera</taxon>
        <taxon>Endopterygota</taxon>
        <taxon>Lepidoptera</taxon>
        <taxon>Glossata</taxon>
        <taxon>Ditrysia</taxon>
        <taxon>Papilionoidea</taxon>
        <taxon>Papilionidae</taxon>
        <taxon>Parnassiinae</taxon>
        <taxon>Parnassini</taxon>
        <taxon>Parnassius</taxon>
        <taxon>Parnassius</taxon>
    </lineage>
</organism>
<name>A0A8S3W3V2_PARAO</name>
<dbReference type="InterPro" id="IPR002937">
    <property type="entry name" value="Amino_oxidase"/>
</dbReference>
<sequence>MPKRSAEEKIERYERKIRKLCERDVARHRRIRVISSQPSNKEGVEDADHPELSLIVNKPEPTLEPESRSETRAEKPLEPLALEATSTEQNPNGASSEPELDPELLEALDESTDRGCINLLCIVVRYYKNNRIKDALLGLVPLQDTICEKLYDQPVKLFTENDIPFKNNMVGFAADGANAMDGFYIYIKDCSKALHNFSVFVEHILRSTMQYDTIVIGLGVAGVTAASTLARAGKKVLGLEAQDRIGGRVNTVPFGDGVVELGAEWIHGQYPSRIYDTAVQNNISVLSEDITMGVYKSDGTRDNHELINELITYCLPLIEDAYTEEESLGAYITRKLKDHLKETHPELLKDKDFLEEFLALIDLIVGFVKGSSSWNDVSTKTNYKGLDGNRFLCWHRNGYKTFFELQLNTYQGGPGLPTLDIKLNSEVTKIVWPQQPSTPVEVTCKDGKVYKANNVIVTIPVGVLKERHTSLFTPPLPSEKVNALSSMTVGVLDKIVLSFDKPWWPNTSRFLVFLWKGDDKKKVAKEDFWITKIFGASSHLGSDNTLTLWTSGETAKLVETIPEEVVKRKTVDLLRKFLGAHVTVPEPTGIVRSTWYSNPYIRGCFPFDSVSSTKNPTSRADLGKPLLDSAGSPKVLFAGEALDLNHFTNAHAASESGYREATRLLTPSSTN</sequence>
<dbReference type="AlphaFoldDB" id="A0A8S3W3V2"/>
<feature type="domain" description="Amine oxidase" evidence="2">
    <location>
        <begin position="220"/>
        <end position="665"/>
    </location>
</feature>
<keyword evidence="4" id="KW-1185">Reference proteome</keyword>
<protein>
    <submittedName>
        <fullName evidence="3">(apollo) hypothetical protein</fullName>
    </submittedName>
</protein>
<dbReference type="OrthoDB" id="5046242at2759"/>
<evidence type="ECO:0000256" key="1">
    <source>
        <dbReference type="SAM" id="MobiDB-lite"/>
    </source>
</evidence>
<comment type="caution">
    <text evidence="3">The sequence shown here is derived from an EMBL/GenBank/DDBJ whole genome shotgun (WGS) entry which is preliminary data.</text>
</comment>
<dbReference type="Pfam" id="PF01593">
    <property type="entry name" value="Amino_oxidase"/>
    <property type="match status" value="1"/>
</dbReference>
<dbReference type="PANTHER" id="PTHR10742:SF398">
    <property type="entry name" value="AMINE OXIDASE DOMAIN-CONTAINING PROTEIN-RELATED"/>
    <property type="match status" value="1"/>
</dbReference>
<dbReference type="PANTHER" id="PTHR10742">
    <property type="entry name" value="FLAVIN MONOAMINE OXIDASE"/>
    <property type="match status" value="1"/>
</dbReference>
<gene>
    <name evidence="3" type="ORF">PAPOLLO_LOCUS1668</name>
</gene>
<evidence type="ECO:0000313" key="3">
    <source>
        <dbReference type="EMBL" id="CAG4938664.1"/>
    </source>
</evidence>
<feature type="compositionally biased region" description="Polar residues" evidence="1">
    <location>
        <begin position="84"/>
        <end position="93"/>
    </location>
</feature>
<dbReference type="GO" id="GO:0046592">
    <property type="term" value="F:polyamine oxidase activity"/>
    <property type="evidence" value="ECO:0007669"/>
    <property type="project" value="TreeGrafter"/>
</dbReference>
<feature type="compositionally biased region" description="Basic and acidic residues" evidence="1">
    <location>
        <begin position="65"/>
        <end position="77"/>
    </location>
</feature>
<evidence type="ECO:0000313" key="4">
    <source>
        <dbReference type="Proteomes" id="UP000691718"/>
    </source>
</evidence>
<accession>A0A8S3W3V2</accession>
<evidence type="ECO:0000259" key="2">
    <source>
        <dbReference type="Pfam" id="PF01593"/>
    </source>
</evidence>